<comment type="cofactor">
    <cofactor evidence="1 13">
        <name>heme</name>
        <dbReference type="ChEBI" id="CHEBI:30413"/>
    </cofactor>
</comment>
<evidence type="ECO:0000256" key="14">
    <source>
        <dbReference type="RuleBase" id="RU000461"/>
    </source>
</evidence>
<keyword evidence="11 14" id="KW-0503">Monooxygenase</keyword>
<dbReference type="Proteomes" id="UP000016930">
    <property type="component" value="Unassembled WGS sequence"/>
</dbReference>
<dbReference type="Pfam" id="PF00067">
    <property type="entry name" value="p450"/>
    <property type="match status" value="1"/>
</dbReference>
<dbReference type="GO" id="GO:0004497">
    <property type="term" value="F:monooxygenase activity"/>
    <property type="evidence" value="ECO:0007669"/>
    <property type="project" value="UniProtKB-KW"/>
</dbReference>
<dbReference type="PANTHER" id="PTHR46300">
    <property type="entry name" value="P450, PUTATIVE (EUROFUNG)-RELATED-RELATED"/>
    <property type="match status" value="1"/>
</dbReference>
<evidence type="ECO:0000256" key="1">
    <source>
        <dbReference type="ARBA" id="ARBA00001971"/>
    </source>
</evidence>
<dbReference type="EMBL" id="KB445824">
    <property type="protein sequence ID" value="EMD31065.1"/>
    <property type="molecule type" value="Genomic_DNA"/>
</dbReference>
<dbReference type="GO" id="GO:0016020">
    <property type="term" value="C:membrane"/>
    <property type="evidence" value="ECO:0007669"/>
    <property type="project" value="UniProtKB-SubCell"/>
</dbReference>
<dbReference type="AlphaFoldDB" id="M2QGB1"/>
<evidence type="ECO:0000256" key="3">
    <source>
        <dbReference type="ARBA" id="ARBA00005179"/>
    </source>
</evidence>
<keyword evidence="8" id="KW-1133">Transmembrane helix</keyword>
<evidence type="ECO:0000256" key="8">
    <source>
        <dbReference type="ARBA" id="ARBA00022989"/>
    </source>
</evidence>
<keyword evidence="6" id="KW-0812">Transmembrane</keyword>
<accession>M2QGB1</accession>
<evidence type="ECO:0000256" key="11">
    <source>
        <dbReference type="ARBA" id="ARBA00023033"/>
    </source>
</evidence>
<dbReference type="PROSITE" id="PS00086">
    <property type="entry name" value="CYTOCHROME_P450"/>
    <property type="match status" value="1"/>
</dbReference>
<evidence type="ECO:0000256" key="10">
    <source>
        <dbReference type="ARBA" id="ARBA00023004"/>
    </source>
</evidence>
<evidence type="ECO:0000313" key="16">
    <source>
        <dbReference type="Proteomes" id="UP000016930"/>
    </source>
</evidence>
<dbReference type="SUPFAM" id="SSF48264">
    <property type="entry name" value="Cytochrome P450"/>
    <property type="match status" value="1"/>
</dbReference>
<evidence type="ECO:0000256" key="5">
    <source>
        <dbReference type="ARBA" id="ARBA00022617"/>
    </source>
</evidence>
<dbReference type="Gene3D" id="1.10.630.10">
    <property type="entry name" value="Cytochrome P450"/>
    <property type="match status" value="1"/>
</dbReference>
<comment type="pathway">
    <text evidence="3">Secondary metabolite biosynthesis.</text>
</comment>
<evidence type="ECO:0000256" key="4">
    <source>
        <dbReference type="ARBA" id="ARBA00010617"/>
    </source>
</evidence>
<evidence type="ECO:0008006" key="17">
    <source>
        <dbReference type="Google" id="ProtNLM"/>
    </source>
</evidence>
<dbReference type="GO" id="GO:0016705">
    <property type="term" value="F:oxidoreductase activity, acting on paired donors, with incorporation or reduction of molecular oxygen"/>
    <property type="evidence" value="ECO:0007669"/>
    <property type="project" value="InterPro"/>
</dbReference>
<evidence type="ECO:0000256" key="12">
    <source>
        <dbReference type="ARBA" id="ARBA00023136"/>
    </source>
</evidence>
<keyword evidence="9 14" id="KW-0560">Oxidoreductase</keyword>
<dbReference type="PRINTS" id="PR00385">
    <property type="entry name" value="P450"/>
</dbReference>
<dbReference type="HOGENOM" id="CLU_001570_2_0_1"/>
<dbReference type="GO" id="GO:0005506">
    <property type="term" value="F:iron ion binding"/>
    <property type="evidence" value="ECO:0007669"/>
    <property type="project" value="InterPro"/>
</dbReference>
<name>M2QGB1_CERS8</name>
<dbReference type="PRINTS" id="PR00463">
    <property type="entry name" value="EP450I"/>
</dbReference>
<keyword evidence="12" id="KW-0472">Membrane</keyword>
<dbReference type="InterPro" id="IPR001128">
    <property type="entry name" value="Cyt_P450"/>
</dbReference>
<evidence type="ECO:0000256" key="9">
    <source>
        <dbReference type="ARBA" id="ARBA00023002"/>
    </source>
</evidence>
<proteinExistence type="inferred from homology"/>
<comment type="similarity">
    <text evidence="4 14">Belongs to the cytochrome P450 family.</text>
</comment>
<sequence length="407" mass="46014">MCHDAKTDRALRAISPDEVPEGHWFNLIRRYSTSIPMYITYGKRVHRIANNPQVAQVYDVVGNFTRMAQPGNYLADVVPFLRMLPDILAPWRSEAGAKHRWEMELYGGLLEEEKDALNYQGTVRDSFLNTYLRARAAAGYATAHGNGTTTDMWMRDTMLAYTAGTILEAGSDTTATAILAFVLYMLNYPAVMKRAREEIDSVVGSERMPNFDDEDNLPYVVACVQELLRCHPPIIMGIPHRADEDDDYKGYHIPKGTTVIGNLWSIHMDPVKYPDPTNFNPERFLGESMRRTGGPDAQAQVTARYAFGFGRRFCAGKDVGEASLFIVCSRILWGLDFFAPMDPEIGKARIPNPWDEEATWTKGFIAVPKPFSVQFSPRTEKHAEIIRLSFEELQDEWKDAGLPGDER</sequence>
<keyword evidence="7 13" id="KW-0479">Metal-binding</keyword>
<evidence type="ECO:0000256" key="7">
    <source>
        <dbReference type="ARBA" id="ARBA00022723"/>
    </source>
</evidence>
<evidence type="ECO:0000313" key="15">
    <source>
        <dbReference type="EMBL" id="EMD31065.1"/>
    </source>
</evidence>
<keyword evidence="5 13" id="KW-0349">Heme</keyword>
<organism evidence="15 16">
    <name type="scientific">Ceriporiopsis subvermispora (strain B)</name>
    <name type="common">White-rot fungus</name>
    <name type="synonym">Gelatoporia subvermispora</name>
    <dbReference type="NCBI Taxonomy" id="914234"/>
    <lineage>
        <taxon>Eukaryota</taxon>
        <taxon>Fungi</taxon>
        <taxon>Dikarya</taxon>
        <taxon>Basidiomycota</taxon>
        <taxon>Agaricomycotina</taxon>
        <taxon>Agaricomycetes</taxon>
        <taxon>Polyporales</taxon>
        <taxon>Gelatoporiaceae</taxon>
        <taxon>Gelatoporia</taxon>
    </lineage>
</organism>
<dbReference type="InterPro" id="IPR002401">
    <property type="entry name" value="Cyt_P450_E_grp-I"/>
</dbReference>
<dbReference type="InterPro" id="IPR036396">
    <property type="entry name" value="Cyt_P450_sf"/>
</dbReference>
<gene>
    <name evidence="15" type="ORF">CERSUDRAFT_60535</name>
</gene>
<keyword evidence="16" id="KW-1185">Reference proteome</keyword>
<comment type="subcellular location">
    <subcellularLocation>
        <location evidence="2">Membrane</location>
    </subcellularLocation>
</comment>
<evidence type="ECO:0000256" key="13">
    <source>
        <dbReference type="PIRSR" id="PIRSR602401-1"/>
    </source>
</evidence>
<dbReference type="STRING" id="914234.M2QGB1"/>
<evidence type="ECO:0000256" key="6">
    <source>
        <dbReference type="ARBA" id="ARBA00022692"/>
    </source>
</evidence>
<protein>
    <recommendedName>
        <fullName evidence="17">Cytochrome P450</fullName>
    </recommendedName>
</protein>
<dbReference type="InterPro" id="IPR017972">
    <property type="entry name" value="Cyt_P450_CS"/>
</dbReference>
<keyword evidence="10 13" id="KW-0408">Iron</keyword>
<feature type="binding site" description="axial binding residue" evidence="13">
    <location>
        <position position="314"/>
    </location>
    <ligand>
        <name>heme</name>
        <dbReference type="ChEBI" id="CHEBI:30413"/>
    </ligand>
    <ligandPart>
        <name>Fe</name>
        <dbReference type="ChEBI" id="CHEBI:18248"/>
    </ligandPart>
</feature>
<dbReference type="OrthoDB" id="1470350at2759"/>
<dbReference type="InterPro" id="IPR050364">
    <property type="entry name" value="Cytochrome_P450_fung"/>
</dbReference>
<reference evidence="15 16" key="1">
    <citation type="journal article" date="2012" name="Proc. Natl. Acad. Sci. U.S.A.">
        <title>Comparative genomics of Ceriporiopsis subvermispora and Phanerochaete chrysosporium provide insight into selective ligninolysis.</title>
        <authorList>
            <person name="Fernandez-Fueyo E."/>
            <person name="Ruiz-Duenas F.J."/>
            <person name="Ferreira P."/>
            <person name="Floudas D."/>
            <person name="Hibbett D.S."/>
            <person name="Canessa P."/>
            <person name="Larrondo L.F."/>
            <person name="James T.Y."/>
            <person name="Seelenfreund D."/>
            <person name="Lobos S."/>
            <person name="Polanco R."/>
            <person name="Tello M."/>
            <person name="Honda Y."/>
            <person name="Watanabe T."/>
            <person name="Watanabe T."/>
            <person name="Ryu J.S."/>
            <person name="Kubicek C.P."/>
            <person name="Schmoll M."/>
            <person name="Gaskell J."/>
            <person name="Hammel K.E."/>
            <person name="St John F.J."/>
            <person name="Vanden Wymelenberg A."/>
            <person name="Sabat G."/>
            <person name="Splinter BonDurant S."/>
            <person name="Syed K."/>
            <person name="Yadav J.S."/>
            <person name="Doddapaneni H."/>
            <person name="Subramanian V."/>
            <person name="Lavin J.L."/>
            <person name="Oguiza J.A."/>
            <person name="Perez G."/>
            <person name="Pisabarro A.G."/>
            <person name="Ramirez L."/>
            <person name="Santoyo F."/>
            <person name="Master E."/>
            <person name="Coutinho P.M."/>
            <person name="Henrissat B."/>
            <person name="Lombard V."/>
            <person name="Magnuson J.K."/>
            <person name="Kuees U."/>
            <person name="Hori C."/>
            <person name="Igarashi K."/>
            <person name="Samejima M."/>
            <person name="Held B.W."/>
            <person name="Barry K.W."/>
            <person name="LaButti K.M."/>
            <person name="Lapidus A."/>
            <person name="Lindquist E.A."/>
            <person name="Lucas S.M."/>
            <person name="Riley R."/>
            <person name="Salamov A.A."/>
            <person name="Hoffmeister D."/>
            <person name="Schwenk D."/>
            <person name="Hadar Y."/>
            <person name="Yarden O."/>
            <person name="de Vries R.P."/>
            <person name="Wiebenga A."/>
            <person name="Stenlid J."/>
            <person name="Eastwood D."/>
            <person name="Grigoriev I.V."/>
            <person name="Berka R.M."/>
            <person name="Blanchette R.A."/>
            <person name="Kersten P."/>
            <person name="Martinez A.T."/>
            <person name="Vicuna R."/>
            <person name="Cullen D."/>
        </authorList>
    </citation>
    <scope>NUCLEOTIDE SEQUENCE [LARGE SCALE GENOMIC DNA]</scope>
    <source>
        <strain evidence="15 16">B</strain>
    </source>
</reference>
<dbReference type="GO" id="GO:0020037">
    <property type="term" value="F:heme binding"/>
    <property type="evidence" value="ECO:0007669"/>
    <property type="project" value="InterPro"/>
</dbReference>
<evidence type="ECO:0000256" key="2">
    <source>
        <dbReference type="ARBA" id="ARBA00004370"/>
    </source>
</evidence>
<dbReference type="PANTHER" id="PTHR46300:SF2">
    <property type="entry name" value="CYTOCHROME P450 MONOOXYGENASE ALNH-RELATED"/>
    <property type="match status" value="1"/>
</dbReference>